<organism evidence="1 2">
    <name type="scientific">Bacillus capparidis</name>
    <dbReference type="NCBI Taxonomy" id="1840411"/>
    <lineage>
        <taxon>Bacteria</taxon>
        <taxon>Bacillati</taxon>
        <taxon>Bacillota</taxon>
        <taxon>Bacilli</taxon>
        <taxon>Bacillales</taxon>
        <taxon>Bacillaceae</taxon>
        <taxon>Bacillus</taxon>
    </lineage>
</organism>
<evidence type="ECO:0000313" key="1">
    <source>
        <dbReference type="EMBL" id="MBP1082260.1"/>
    </source>
</evidence>
<gene>
    <name evidence="1" type="ORF">JOC74_002753</name>
</gene>
<comment type="caution">
    <text evidence="1">The sequence shown here is derived from an EMBL/GenBank/DDBJ whole genome shotgun (WGS) entry which is preliminary data.</text>
</comment>
<accession>A0ABS4CY20</accession>
<reference evidence="1 2" key="1">
    <citation type="submission" date="2021-01" db="EMBL/GenBank/DDBJ databases">
        <title>Genomic Encyclopedia of Type Strains, Phase IV (KMG-IV): sequencing the most valuable type-strain genomes for metagenomic binning, comparative biology and taxonomic classification.</title>
        <authorList>
            <person name="Goeker M."/>
        </authorList>
    </citation>
    <scope>NUCLEOTIDE SEQUENCE [LARGE SCALE GENOMIC DNA]</scope>
    <source>
        <strain evidence="1 2">DSM 103394</strain>
    </source>
</reference>
<sequence>MADAQETISLDKIGNEIQAIGNTTVIAGMVIEFDEDTKQVLIIKGNFLQALGGGVSLSDELDGRKTLDKVFGITGNILQIIGNSLQAWGGIYELKEEDEQSLEVNGSWIQAVGAVLSAIGQTKEDSKEISKT</sequence>
<evidence type="ECO:0000313" key="2">
    <source>
        <dbReference type="Proteomes" id="UP000674416"/>
    </source>
</evidence>
<dbReference type="Pfam" id="PF22116">
    <property type="entry name" value="DUF6944"/>
    <property type="match status" value="1"/>
</dbReference>
<name>A0ABS4CY20_9BACI</name>
<dbReference type="EMBL" id="JAFDST010000002">
    <property type="protein sequence ID" value="MBP1082260.1"/>
    <property type="molecule type" value="Genomic_DNA"/>
</dbReference>
<dbReference type="Proteomes" id="UP000674416">
    <property type="component" value="Unassembled WGS sequence"/>
</dbReference>
<dbReference type="InterPro" id="IPR054224">
    <property type="entry name" value="DUF6944"/>
</dbReference>
<keyword evidence="2" id="KW-1185">Reference proteome</keyword>
<protein>
    <submittedName>
        <fullName evidence="1">Uncharacterized protein</fullName>
    </submittedName>
</protein>
<proteinExistence type="predicted"/>